<feature type="compositionally biased region" description="Basic residues" evidence="1">
    <location>
        <begin position="1"/>
        <end position="10"/>
    </location>
</feature>
<name>J9CG37_9ZZZZ</name>
<sequence length="37" mass="4105">MEILRRKRRSTLLSNISTHTQKSGPSPVATGKEPTII</sequence>
<dbReference type="AlphaFoldDB" id="J9CG37"/>
<feature type="region of interest" description="Disordered" evidence="1">
    <location>
        <begin position="1"/>
        <end position="37"/>
    </location>
</feature>
<reference evidence="2" key="1">
    <citation type="journal article" date="2012" name="PLoS ONE">
        <title>Gene sets for utilization of primary and secondary nutrition supplies in the distal gut of endangered iberian lynx.</title>
        <authorList>
            <person name="Alcaide M."/>
            <person name="Messina E."/>
            <person name="Richter M."/>
            <person name="Bargiela R."/>
            <person name="Peplies J."/>
            <person name="Huws S.A."/>
            <person name="Newbold C.J."/>
            <person name="Golyshin P.N."/>
            <person name="Simon M.A."/>
            <person name="Lopez G."/>
            <person name="Yakimov M.M."/>
            <person name="Ferrer M."/>
        </authorList>
    </citation>
    <scope>NUCLEOTIDE SEQUENCE</scope>
</reference>
<gene>
    <name evidence="2" type="ORF">EVA_12889</name>
</gene>
<proteinExistence type="predicted"/>
<feature type="compositionally biased region" description="Polar residues" evidence="1">
    <location>
        <begin position="11"/>
        <end position="24"/>
    </location>
</feature>
<evidence type="ECO:0000256" key="1">
    <source>
        <dbReference type="SAM" id="MobiDB-lite"/>
    </source>
</evidence>
<comment type="caution">
    <text evidence="2">The sequence shown here is derived from an EMBL/GenBank/DDBJ whole genome shotgun (WGS) entry which is preliminary data.</text>
</comment>
<organism evidence="2">
    <name type="scientific">gut metagenome</name>
    <dbReference type="NCBI Taxonomy" id="749906"/>
    <lineage>
        <taxon>unclassified sequences</taxon>
        <taxon>metagenomes</taxon>
        <taxon>organismal metagenomes</taxon>
    </lineage>
</organism>
<evidence type="ECO:0000313" key="2">
    <source>
        <dbReference type="EMBL" id="EJW99005.1"/>
    </source>
</evidence>
<accession>J9CG37</accession>
<protein>
    <submittedName>
        <fullName evidence="2">Uncharacterized protein</fullName>
    </submittedName>
</protein>
<dbReference type="EMBL" id="AMCI01004008">
    <property type="protein sequence ID" value="EJW99005.1"/>
    <property type="molecule type" value="Genomic_DNA"/>
</dbReference>